<accession>A0ABX1G771</accession>
<feature type="transmembrane region" description="Helical" evidence="1">
    <location>
        <begin position="77"/>
        <end position="94"/>
    </location>
</feature>
<feature type="transmembrane region" description="Helical" evidence="1">
    <location>
        <begin position="6"/>
        <end position="27"/>
    </location>
</feature>
<feature type="transmembrane region" description="Helical" evidence="1">
    <location>
        <begin position="194"/>
        <end position="216"/>
    </location>
</feature>
<evidence type="ECO:0008006" key="4">
    <source>
        <dbReference type="Google" id="ProtNLM"/>
    </source>
</evidence>
<sequence length="267" mass="28238">MFASLSVLALIDATSIGTLVIPLWLVLRARKRGDLRAAVLYLCVIGAFYLAIGLALLRGVHFLEDVITGSLAQSPVIRWMMLVLGGVMLIWAICKNPRKQDQGAQGIMAPTSGRVASSGSTLASEPHGSAATEFPKAEGRWAWRIDTALGSTWGIVGLGITAGLLELPTMLPYLGAMGLLAQSSYGLAAQAGLLTAYCLVMLIPGFLAIGVRAAAGERLQGPLDRLSSWLTRASGETLLWVVGIVGFLMARSSLGFLFPAAAWNPFK</sequence>
<dbReference type="Proteomes" id="UP000746595">
    <property type="component" value="Unassembled WGS sequence"/>
</dbReference>
<feature type="transmembrane region" description="Helical" evidence="1">
    <location>
        <begin position="237"/>
        <end position="258"/>
    </location>
</feature>
<evidence type="ECO:0000313" key="2">
    <source>
        <dbReference type="EMBL" id="NKG21380.1"/>
    </source>
</evidence>
<evidence type="ECO:0000256" key="1">
    <source>
        <dbReference type="SAM" id="Phobius"/>
    </source>
</evidence>
<keyword evidence="1" id="KW-0472">Membrane</keyword>
<keyword evidence="1" id="KW-1133">Transmembrane helix</keyword>
<dbReference type="InterPro" id="IPR021315">
    <property type="entry name" value="Gap/Sap"/>
</dbReference>
<dbReference type="Pfam" id="PF11139">
    <property type="entry name" value="SfLAP"/>
    <property type="match status" value="1"/>
</dbReference>
<feature type="transmembrane region" description="Helical" evidence="1">
    <location>
        <begin position="153"/>
        <end position="174"/>
    </location>
</feature>
<keyword evidence="3" id="KW-1185">Reference proteome</keyword>
<comment type="caution">
    <text evidence="2">The sequence shown here is derived from an EMBL/GenBank/DDBJ whole genome shotgun (WGS) entry which is preliminary data.</text>
</comment>
<feature type="transmembrane region" description="Helical" evidence="1">
    <location>
        <begin position="39"/>
        <end position="57"/>
    </location>
</feature>
<dbReference type="EMBL" id="JAAWVT010000005">
    <property type="protein sequence ID" value="NKG21380.1"/>
    <property type="molecule type" value="Genomic_DNA"/>
</dbReference>
<dbReference type="RefSeq" id="WP_168152200.1">
    <property type="nucleotide sequence ID" value="NZ_JAAWVT010000005.1"/>
</dbReference>
<organism evidence="2 3">
    <name type="scientific">Paeniglutamicibacter terrestris</name>
    <dbReference type="NCBI Taxonomy" id="2723403"/>
    <lineage>
        <taxon>Bacteria</taxon>
        <taxon>Bacillati</taxon>
        <taxon>Actinomycetota</taxon>
        <taxon>Actinomycetes</taxon>
        <taxon>Micrococcales</taxon>
        <taxon>Micrococcaceae</taxon>
        <taxon>Paeniglutamicibacter</taxon>
    </lineage>
</organism>
<protein>
    <recommendedName>
        <fullName evidence="4">GAP family protein</fullName>
    </recommendedName>
</protein>
<evidence type="ECO:0000313" key="3">
    <source>
        <dbReference type="Proteomes" id="UP000746595"/>
    </source>
</evidence>
<reference evidence="2 3" key="1">
    <citation type="submission" date="2020-04" db="EMBL/GenBank/DDBJ databases">
        <title>Paeniglutamicibacter sp. ANT13_2, a novel actinomycete isolated from sediment in Antarctica.</title>
        <authorList>
            <person name="Sakdapetsiri C."/>
            <person name="Pinyakong O."/>
        </authorList>
    </citation>
    <scope>NUCLEOTIDE SEQUENCE [LARGE SCALE GENOMIC DNA]</scope>
    <source>
        <strain evidence="2 3">ANT13_2</strain>
    </source>
</reference>
<keyword evidence="1" id="KW-0812">Transmembrane</keyword>
<gene>
    <name evidence="2" type="ORF">HED64_11770</name>
</gene>
<name>A0ABX1G771_9MICC</name>
<proteinExistence type="predicted"/>